<dbReference type="NCBIfam" id="NF004479">
    <property type="entry name" value="PRK05815.1-4"/>
    <property type="match status" value="1"/>
</dbReference>
<feature type="transmembrane region" description="Helical" evidence="11">
    <location>
        <begin position="115"/>
        <end position="134"/>
    </location>
</feature>
<dbReference type="CDD" id="cd00310">
    <property type="entry name" value="ATP-synt_Fo_a_6"/>
    <property type="match status" value="1"/>
</dbReference>
<dbReference type="GO" id="GO:0042777">
    <property type="term" value="P:proton motive force-driven plasma membrane ATP synthesis"/>
    <property type="evidence" value="ECO:0007669"/>
    <property type="project" value="TreeGrafter"/>
</dbReference>
<accession>A0A139NFH1</accession>
<comment type="function">
    <text evidence="11 12">Key component of the proton channel; it plays a direct role in the translocation of protons across the membrane.</text>
</comment>
<dbReference type="Proteomes" id="UP000070096">
    <property type="component" value="Unassembled WGS sequence"/>
</dbReference>
<keyword evidence="11" id="KW-1003">Cell membrane</keyword>
<dbReference type="EMBL" id="LQRC01000025">
    <property type="protein sequence ID" value="KXT74612.1"/>
    <property type="molecule type" value="Genomic_DNA"/>
</dbReference>
<dbReference type="SUPFAM" id="SSF81336">
    <property type="entry name" value="F1F0 ATP synthase subunit A"/>
    <property type="match status" value="1"/>
</dbReference>
<keyword evidence="9 11" id="KW-0472">Membrane</keyword>
<comment type="subcellular location">
    <subcellularLocation>
        <location evidence="11 12">Cell membrane</location>
        <topology evidence="11 12">Multi-pass membrane protein</topology>
    </subcellularLocation>
    <subcellularLocation>
        <location evidence="1">Membrane</location>
        <topology evidence="1">Multi-pass membrane protein</topology>
    </subcellularLocation>
</comment>
<dbReference type="NCBIfam" id="TIGR01131">
    <property type="entry name" value="ATP_synt_6_or_A"/>
    <property type="match status" value="1"/>
</dbReference>
<keyword evidence="8 11" id="KW-0406">Ion transport</keyword>
<keyword evidence="7 11" id="KW-1133">Transmembrane helix</keyword>
<dbReference type="GO" id="GO:0005886">
    <property type="term" value="C:plasma membrane"/>
    <property type="evidence" value="ECO:0007669"/>
    <property type="project" value="UniProtKB-SubCell"/>
</dbReference>
<evidence type="ECO:0000256" key="10">
    <source>
        <dbReference type="ARBA" id="ARBA00023310"/>
    </source>
</evidence>
<evidence type="ECO:0000256" key="5">
    <source>
        <dbReference type="ARBA" id="ARBA00022692"/>
    </source>
</evidence>
<dbReference type="InterPro" id="IPR035908">
    <property type="entry name" value="F0_ATP_A_sf"/>
</dbReference>
<evidence type="ECO:0000256" key="6">
    <source>
        <dbReference type="ARBA" id="ARBA00022781"/>
    </source>
</evidence>
<evidence type="ECO:0000256" key="3">
    <source>
        <dbReference type="ARBA" id="ARBA00022448"/>
    </source>
</evidence>
<keyword evidence="13" id="KW-0378">Hydrolase</keyword>
<comment type="caution">
    <text evidence="13">The sequence shown here is derived from an EMBL/GenBank/DDBJ whole genome shotgun (WGS) entry which is preliminary data.</text>
</comment>
<feature type="transmembrane region" description="Helical" evidence="11">
    <location>
        <begin position="76"/>
        <end position="95"/>
    </location>
</feature>
<evidence type="ECO:0000256" key="11">
    <source>
        <dbReference type="HAMAP-Rule" id="MF_01393"/>
    </source>
</evidence>
<feature type="transmembrane region" description="Helical" evidence="11">
    <location>
        <begin position="167"/>
        <end position="188"/>
    </location>
</feature>
<dbReference type="GO" id="GO:0016787">
    <property type="term" value="F:hydrolase activity"/>
    <property type="evidence" value="ECO:0007669"/>
    <property type="project" value="UniProtKB-KW"/>
</dbReference>
<keyword evidence="3 11" id="KW-0813">Transport</keyword>
<keyword evidence="5 11" id="KW-0812">Transmembrane</keyword>
<evidence type="ECO:0000256" key="2">
    <source>
        <dbReference type="ARBA" id="ARBA00006810"/>
    </source>
</evidence>
<comment type="similarity">
    <text evidence="2 11 12">Belongs to the ATPase A chain family.</text>
</comment>
<evidence type="ECO:0000313" key="13">
    <source>
        <dbReference type="EMBL" id="KXT74612.1"/>
    </source>
</evidence>
<evidence type="ECO:0000256" key="12">
    <source>
        <dbReference type="RuleBase" id="RU000483"/>
    </source>
</evidence>
<dbReference type="PRINTS" id="PR00123">
    <property type="entry name" value="ATPASEA"/>
</dbReference>
<keyword evidence="6 11" id="KW-0375">Hydrogen ion transport</keyword>
<sequence>MEESVNPTVQLGPITFDLTLLAMSLVTVLMVFAFIYWASRKMSIKPSRKQNFLEYLLDFVTDFTKENIGEHYIKEYSLFLFVLFLFIAIANNVGLMAKLQSTNGYNLWTSPTANLGYDLALSFMITLISHVEGIRRCGFKKYLKGFATPGFMTPMNILEEFTNFASLALRIYGNIFAGEVLAGLLVTLSNQAFYWYPIAFVGNMLWTAFSVFISCIQAYVFTMLSSMYIGKKINPEEE</sequence>
<dbReference type="PATRIC" id="fig|1302.21.peg.176"/>
<dbReference type="InterPro" id="IPR045082">
    <property type="entry name" value="ATP_syn_F0_a_bact/chloroplast"/>
</dbReference>
<dbReference type="GO" id="GO:0046933">
    <property type="term" value="F:proton-transporting ATP synthase activity, rotational mechanism"/>
    <property type="evidence" value="ECO:0007669"/>
    <property type="project" value="UniProtKB-UniRule"/>
</dbReference>
<proteinExistence type="inferred from homology"/>
<reference evidence="13 14" key="1">
    <citation type="submission" date="2016-01" db="EMBL/GenBank/DDBJ databases">
        <title>Highly variable Streptococcus oralis are common among viridans streptococci isolated from primates.</title>
        <authorList>
            <person name="Denapaite D."/>
            <person name="Rieger M."/>
            <person name="Koendgen S."/>
            <person name="Brueckner R."/>
            <person name="Ochigava I."/>
            <person name="Kappeler P."/>
            <person name="Maetz-Rensing K."/>
            <person name="Leendertz F."/>
            <person name="Hakenbeck R."/>
        </authorList>
    </citation>
    <scope>NUCLEOTIDE SEQUENCE [LARGE SCALE GENOMIC DNA]</scope>
    <source>
        <strain evidence="13 14">DD07</strain>
    </source>
</reference>
<organism evidence="13 14">
    <name type="scientific">Streptococcus gordonii</name>
    <dbReference type="NCBI Taxonomy" id="1302"/>
    <lineage>
        <taxon>Bacteria</taxon>
        <taxon>Bacillati</taxon>
        <taxon>Bacillota</taxon>
        <taxon>Bacilli</taxon>
        <taxon>Lactobacillales</taxon>
        <taxon>Streptococcaceae</taxon>
        <taxon>Streptococcus</taxon>
    </lineage>
</organism>
<evidence type="ECO:0000313" key="14">
    <source>
        <dbReference type="Proteomes" id="UP000070096"/>
    </source>
</evidence>
<dbReference type="HAMAP" id="MF_01393">
    <property type="entry name" value="ATP_synth_a_bact"/>
    <property type="match status" value="1"/>
</dbReference>
<gene>
    <name evidence="11" type="primary">atpB</name>
    <name evidence="13" type="ORF">SGODD07_00154</name>
</gene>
<evidence type="ECO:0000256" key="1">
    <source>
        <dbReference type="ARBA" id="ARBA00004141"/>
    </source>
</evidence>
<feature type="transmembrane region" description="Helical" evidence="11">
    <location>
        <begin position="194"/>
        <end position="222"/>
    </location>
</feature>
<dbReference type="PANTHER" id="PTHR42823:SF3">
    <property type="entry name" value="ATP SYNTHASE SUBUNIT A, CHLOROPLASTIC"/>
    <property type="match status" value="1"/>
</dbReference>
<name>A0A139NFH1_STRGN</name>
<evidence type="ECO:0000256" key="9">
    <source>
        <dbReference type="ARBA" id="ARBA00023136"/>
    </source>
</evidence>
<keyword evidence="10 11" id="KW-0066">ATP synthesis</keyword>
<protein>
    <recommendedName>
        <fullName evidence="11 12">ATP synthase subunit a</fullName>
    </recommendedName>
    <alternativeName>
        <fullName evidence="11">ATP synthase F0 sector subunit a</fullName>
    </alternativeName>
    <alternativeName>
        <fullName evidence="11">F-ATPase subunit 6</fullName>
    </alternativeName>
</protein>
<dbReference type="PANTHER" id="PTHR42823">
    <property type="entry name" value="ATP SYNTHASE SUBUNIT A, CHLOROPLASTIC"/>
    <property type="match status" value="1"/>
</dbReference>
<evidence type="ECO:0000256" key="8">
    <source>
        <dbReference type="ARBA" id="ARBA00023065"/>
    </source>
</evidence>
<feature type="transmembrane region" description="Helical" evidence="11">
    <location>
        <begin position="20"/>
        <end position="39"/>
    </location>
</feature>
<dbReference type="RefSeq" id="WP_061410484.1">
    <property type="nucleotide sequence ID" value="NZ_JAHZQF010000003.1"/>
</dbReference>
<dbReference type="Gene3D" id="1.20.120.220">
    <property type="entry name" value="ATP synthase, F0 complex, subunit A"/>
    <property type="match status" value="1"/>
</dbReference>
<dbReference type="InterPro" id="IPR000568">
    <property type="entry name" value="ATP_synth_F0_asu"/>
</dbReference>
<dbReference type="GO" id="GO:0045259">
    <property type="term" value="C:proton-transporting ATP synthase complex"/>
    <property type="evidence" value="ECO:0007669"/>
    <property type="project" value="UniProtKB-KW"/>
</dbReference>
<keyword evidence="4 11" id="KW-0138">CF(0)</keyword>
<dbReference type="Pfam" id="PF00119">
    <property type="entry name" value="ATP-synt_A"/>
    <property type="match status" value="1"/>
</dbReference>
<evidence type="ECO:0000256" key="7">
    <source>
        <dbReference type="ARBA" id="ARBA00022989"/>
    </source>
</evidence>
<evidence type="ECO:0000256" key="4">
    <source>
        <dbReference type="ARBA" id="ARBA00022547"/>
    </source>
</evidence>
<dbReference type="AlphaFoldDB" id="A0A139NFH1"/>